<evidence type="ECO:0000313" key="2">
    <source>
        <dbReference type="Proteomes" id="UP000239757"/>
    </source>
</evidence>
<dbReference type="AlphaFoldDB" id="A0A2P5W5W7"/>
<sequence>MHMLINIWSCETILANGLVGFNQSDSLMALRERFVMTWESSVGFIELLMEGEGGHVYREGDQAADLLAQLAAGHEFGVEVI</sequence>
<protein>
    <submittedName>
        <fullName evidence="1">Uncharacterized protein</fullName>
    </submittedName>
</protein>
<evidence type="ECO:0000313" key="1">
    <source>
        <dbReference type="EMBL" id="PPR86496.1"/>
    </source>
</evidence>
<reference evidence="1 2" key="1">
    <citation type="submission" date="2015-01" db="EMBL/GenBank/DDBJ databases">
        <title>Genome of allotetraploid Gossypium barbadense reveals genomic plasticity and fiber elongation in cotton evolution.</title>
        <authorList>
            <person name="Chen X."/>
            <person name="Liu X."/>
            <person name="Zhao B."/>
            <person name="Zheng H."/>
            <person name="Hu Y."/>
            <person name="Lu G."/>
            <person name="Yang C."/>
            <person name="Chen J."/>
            <person name="Shan C."/>
            <person name="Zhang L."/>
            <person name="Zhou Y."/>
            <person name="Wang L."/>
            <person name="Guo W."/>
            <person name="Bai Y."/>
            <person name="Ruan J."/>
            <person name="Shangguan X."/>
            <person name="Mao Y."/>
            <person name="Jiang J."/>
            <person name="Zhu Y."/>
            <person name="Lei J."/>
            <person name="Kang H."/>
            <person name="Chen S."/>
            <person name="He X."/>
            <person name="Wang R."/>
            <person name="Wang Y."/>
            <person name="Chen J."/>
            <person name="Wang L."/>
            <person name="Yu S."/>
            <person name="Wang B."/>
            <person name="Wei J."/>
            <person name="Song S."/>
            <person name="Lu X."/>
            <person name="Gao Z."/>
            <person name="Gu W."/>
            <person name="Deng X."/>
            <person name="Ma D."/>
            <person name="Wang S."/>
            <person name="Liang W."/>
            <person name="Fang L."/>
            <person name="Cai C."/>
            <person name="Zhu X."/>
            <person name="Zhou B."/>
            <person name="Zhang Y."/>
            <person name="Chen Z."/>
            <person name="Xu S."/>
            <person name="Zhu R."/>
            <person name="Wang S."/>
            <person name="Zhang T."/>
            <person name="Zhao G."/>
        </authorList>
    </citation>
    <scope>NUCLEOTIDE SEQUENCE [LARGE SCALE GENOMIC DNA]</scope>
    <source>
        <strain evidence="2">cv. Xinhai21</strain>
        <tissue evidence="1">Leaf</tissue>
    </source>
</reference>
<proteinExistence type="predicted"/>
<organism evidence="1 2">
    <name type="scientific">Gossypium barbadense</name>
    <name type="common">Sea Island cotton</name>
    <name type="synonym">Hibiscus barbadensis</name>
    <dbReference type="NCBI Taxonomy" id="3634"/>
    <lineage>
        <taxon>Eukaryota</taxon>
        <taxon>Viridiplantae</taxon>
        <taxon>Streptophyta</taxon>
        <taxon>Embryophyta</taxon>
        <taxon>Tracheophyta</taxon>
        <taxon>Spermatophyta</taxon>
        <taxon>Magnoliopsida</taxon>
        <taxon>eudicotyledons</taxon>
        <taxon>Gunneridae</taxon>
        <taxon>Pentapetalae</taxon>
        <taxon>rosids</taxon>
        <taxon>malvids</taxon>
        <taxon>Malvales</taxon>
        <taxon>Malvaceae</taxon>
        <taxon>Malvoideae</taxon>
        <taxon>Gossypium</taxon>
    </lineage>
</organism>
<name>A0A2P5W5W7_GOSBA</name>
<dbReference type="EMBL" id="KZ668965">
    <property type="protein sequence ID" value="PPR86496.1"/>
    <property type="molecule type" value="Genomic_DNA"/>
</dbReference>
<accession>A0A2P5W5W7</accession>
<gene>
    <name evidence="1" type="ORF">GOBAR_AA34190</name>
</gene>
<dbReference type="Proteomes" id="UP000239757">
    <property type="component" value="Unassembled WGS sequence"/>
</dbReference>